<comment type="caution">
    <text evidence="2">The sequence shown here is derived from an EMBL/GenBank/DDBJ whole genome shotgun (WGS) entry which is preliminary data.</text>
</comment>
<keyword evidence="3" id="KW-1185">Reference proteome</keyword>
<feature type="signal peptide" evidence="1">
    <location>
        <begin position="1"/>
        <end position="35"/>
    </location>
</feature>
<dbReference type="EMBL" id="JAUSVS010000003">
    <property type="protein sequence ID" value="MDQ0464183.1"/>
    <property type="molecule type" value="Genomic_DNA"/>
</dbReference>
<evidence type="ECO:0000313" key="3">
    <source>
        <dbReference type="Proteomes" id="UP001228905"/>
    </source>
</evidence>
<feature type="chain" id="PRO_5046864273" evidence="1">
    <location>
        <begin position="36"/>
        <end position="107"/>
    </location>
</feature>
<reference evidence="2 3" key="1">
    <citation type="submission" date="2023-07" db="EMBL/GenBank/DDBJ databases">
        <title>Genomic Encyclopedia of Type Strains, Phase IV (KMG-IV): sequencing the most valuable type-strain genomes for metagenomic binning, comparative biology and taxonomic classification.</title>
        <authorList>
            <person name="Goeker M."/>
        </authorList>
    </citation>
    <scope>NUCLEOTIDE SEQUENCE [LARGE SCALE GENOMIC DNA]</scope>
    <source>
        <strain evidence="2 3">DSM 18695</strain>
    </source>
</reference>
<name>A0ABU0IQ93_9CAUL</name>
<accession>A0ABU0IQ93</accession>
<gene>
    <name evidence="2" type="ORF">QO010_001964</name>
</gene>
<dbReference type="Proteomes" id="UP001228905">
    <property type="component" value="Unassembled WGS sequence"/>
</dbReference>
<protein>
    <submittedName>
        <fullName evidence="2">UrcA family protein</fullName>
    </submittedName>
</protein>
<evidence type="ECO:0000313" key="2">
    <source>
        <dbReference type="EMBL" id="MDQ0464183.1"/>
    </source>
</evidence>
<organism evidence="2 3">
    <name type="scientific">Caulobacter ginsengisoli</name>
    <dbReference type="NCBI Taxonomy" id="400775"/>
    <lineage>
        <taxon>Bacteria</taxon>
        <taxon>Pseudomonadati</taxon>
        <taxon>Pseudomonadota</taxon>
        <taxon>Alphaproteobacteria</taxon>
        <taxon>Caulobacterales</taxon>
        <taxon>Caulobacteraceae</taxon>
        <taxon>Caulobacter</taxon>
    </lineage>
</organism>
<dbReference type="NCBIfam" id="TIGR04433">
    <property type="entry name" value="UrcA_uranyl"/>
    <property type="match status" value="1"/>
</dbReference>
<keyword evidence="1" id="KW-0732">Signal</keyword>
<evidence type="ECO:0000256" key="1">
    <source>
        <dbReference type="SAM" id="SignalP"/>
    </source>
</evidence>
<dbReference type="InterPro" id="IPR030972">
    <property type="entry name" value="UrcA_uranyl"/>
</dbReference>
<dbReference type="RefSeq" id="WP_307348665.1">
    <property type="nucleotide sequence ID" value="NZ_JAUSVS010000003.1"/>
</dbReference>
<sequence length="107" mass="10922">MSQSAASKSIASFSSIATLALAVLPALAIVSGAHAESVSVKVSDLNLATAAGQKVFEQRVNVAARQYCAESVTTGTRLGSPAACRAAVRAEIVSKLAKPQETALNQH</sequence>
<proteinExistence type="predicted"/>